<feature type="transmembrane region" description="Helical" evidence="6">
    <location>
        <begin position="193"/>
        <end position="210"/>
    </location>
</feature>
<dbReference type="InterPro" id="IPR032816">
    <property type="entry name" value="VTT_dom"/>
</dbReference>
<evidence type="ECO:0000256" key="3">
    <source>
        <dbReference type="ARBA" id="ARBA00022692"/>
    </source>
</evidence>
<comment type="similarity">
    <text evidence="6">Belongs to the TVP38/TMEM64 family.</text>
</comment>
<gene>
    <name evidence="8" type="ORF">C7S20_11720</name>
</gene>
<keyword evidence="3 6" id="KW-0812">Transmembrane</keyword>
<dbReference type="EMBL" id="CP028136">
    <property type="protein sequence ID" value="AVR45866.1"/>
    <property type="molecule type" value="Genomic_DNA"/>
</dbReference>
<organism evidence="8 9">
    <name type="scientific">Christiangramia fulva</name>
    <dbReference type="NCBI Taxonomy" id="2126553"/>
    <lineage>
        <taxon>Bacteria</taxon>
        <taxon>Pseudomonadati</taxon>
        <taxon>Bacteroidota</taxon>
        <taxon>Flavobacteriia</taxon>
        <taxon>Flavobacteriales</taxon>
        <taxon>Flavobacteriaceae</taxon>
        <taxon>Christiangramia</taxon>
    </lineage>
</organism>
<dbReference type="Proteomes" id="UP000241507">
    <property type="component" value="Chromosome"/>
</dbReference>
<sequence>MIGGKTLSRQFFIFSFQQKIQDLSEKFSYILTGSCIAALVICYFAIPSFHDFINQTWNILWSQDEIKIRDYFKGFGFWGPFAIIIIMILQIFLVVFPSWLPMIVAVLAYGFWGGALISVAGVFCASTIAFWIGKFLGEDRLQKMLGSSKNKQISYWVSNYGFWTIAIFRISPFLSNDGISIIAGMLGMKYRKFIFATLCGITPLAFAIAYFGRETEKLKNGLYWIGGAGILIYAAYVYIDHRNKKKRKKENA</sequence>
<keyword evidence="5 6" id="KW-0472">Membrane</keyword>
<dbReference type="Pfam" id="PF09335">
    <property type="entry name" value="VTT_dom"/>
    <property type="match status" value="1"/>
</dbReference>
<evidence type="ECO:0000256" key="2">
    <source>
        <dbReference type="ARBA" id="ARBA00022475"/>
    </source>
</evidence>
<dbReference type="PANTHER" id="PTHR12677">
    <property type="entry name" value="GOLGI APPARATUS MEMBRANE PROTEIN TVP38-RELATED"/>
    <property type="match status" value="1"/>
</dbReference>
<dbReference type="InterPro" id="IPR015414">
    <property type="entry name" value="TMEM64"/>
</dbReference>
<dbReference type="GO" id="GO:0005886">
    <property type="term" value="C:plasma membrane"/>
    <property type="evidence" value="ECO:0007669"/>
    <property type="project" value="UniProtKB-SubCell"/>
</dbReference>
<name>A0A2R3Z6G8_9FLAO</name>
<feature type="transmembrane region" description="Helical" evidence="6">
    <location>
        <begin position="103"/>
        <end position="133"/>
    </location>
</feature>
<comment type="subcellular location">
    <subcellularLocation>
        <location evidence="1 6">Cell membrane</location>
        <topology evidence="1 6">Multi-pass membrane protein</topology>
    </subcellularLocation>
</comment>
<evidence type="ECO:0000256" key="4">
    <source>
        <dbReference type="ARBA" id="ARBA00022989"/>
    </source>
</evidence>
<reference evidence="9" key="1">
    <citation type="submission" date="2018-03" db="EMBL/GenBank/DDBJ databases">
        <title>Gramella fulva sp. nov., isolated from a dry surface of tidal flat.</title>
        <authorList>
            <person name="Hwang S.H."/>
            <person name="Hwang W.M."/>
            <person name="Kang K."/>
            <person name="Ahn T.-Y."/>
        </authorList>
    </citation>
    <scope>NUCLEOTIDE SEQUENCE [LARGE SCALE GENOMIC DNA]</scope>
    <source>
        <strain evidence="9">SH35</strain>
    </source>
</reference>
<accession>A0A2R3Z6G8</accession>
<protein>
    <recommendedName>
        <fullName evidence="6">TVP38/TMEM64 family membrane protein</fullName>
    </recommendedName>
</protein>
<evidence type="ECO:0000256" key="1">
    <source>
        <dbReference type="ARBA" id="ARBA00004651"/>
    </source>
</evidence>
<proteinExistence type="inferred from homology"/>
<dbReference type="AlphaFoldDB" id="A0A2R3Z6G8"/>
<evidence type="ECO:0000256" key="5">
    <source>
        <dbReference type="ARBA" id="ARBA00023136"/>
    </source>
</evidence>
<keyword evidence="9" id="KW-1185">Reference proteome</keyword>
<feature type="transmembrane region" description="Helical" evidence="6">
    <location>
        <begin position="222"/>
        <end position="239"/>
    </location>
</feature>
<evidence type="ECO:0000256" key="6">
    <source>
        <dbReference type="RuleBase" id="RU366058"/>
    </source>
</evidence>
<dbReference type="PANTHER" id="PTHR12677:SF59">
    <property type="entry name" value="GOLGI APPARATUS MEMBRANE PROTEIN TVP38-RELATED"/>
    <property type="match status" value="1"/>
</dbReference>
<feature type="transmembrane region" description="Helical" evidence="6">
    <location>
        <begin position="77"/>
        <end position="96"/>
    </location>
</feature>
<keyword evidence="4 6" id="KW-1133">Transmembrane helix</keyword>
<evidence type="ECO:0000259" key="7">
    <source>
        <dbReference type="Pfam" id="PF09335"/>
    </source>
</evidence>
<evidence type="ECO:0000313" key="8">
    <source>
        <dbReference type="EMBL" id="AVR45866.1"/>
    </source>
</evidence>
<feature type="domain" description="VTT" evidence="7">
    <location>
        <begin position="96"/>
        <end position="213"/>
    </location>
</feature>
<evidence type="ECO:0000313" key="9">
    <source>
        <dbReference type="Proteomes" id="UP000241507"/>
    </source>
</evidence>
<keyword evidence="2 6" id="KW-1003">Cell membrane</keyword>
<feature type="transmembrane region" description="Helical" evidence="6">
    <location>
        <begin position="153"/>
        <end position="172"/>
    </location>
</feature>
<feature type="transmembrane region" description="Helical" evidence="6">
    <location>
        <begin position="27"/>
        <end position="46"/>
    </location>
</feature>
<dbReference type="KEGG" id="grs:C7S20_11720"/>